<gene>
    <name evidence="1" type="ORF">SDC9_137936</name>
</gene>
<organism evidence="1">
    <name type="scientific">bioreactor metagenome</name>
    <dbReference type="NCBI Taxonomy" id="1076179"/>
    <lineage>
        <taxon>unclassified sequences</taxon>
        <taxon>metagenomes</taxon>
        <taxon>ecological metagenomes</taxon>
    </lineage>
</organism>
<comment type="caution">
    <text evidence="1">The sequence shown here is derived from an EMBL/GenBank/DDBJ whole genome shotgun (WGS) entry which is preliminary data.</text>
</comment>
<evidence type="ECO:0000313" key="1">
    <source>
        <dbReference type="EMBL" id="MPM90814.1"/>
    </source>
</evidence>
<sequence length="45" mass="5017">MEEISDEILDNVDWVTKYSDLPDMTCSVSSIISLGEGGEVKIIRK</sequence>
<proteinExistence type="predicted"/>
<reference evidence="1" key="1">
    <citation type="submission" date="2019-08" db="EMBL/GenBank/DDBJ databases">
        <authorList>
            <person name="Kucharzyk K."/>
            <person name="Murdoch R.W."/>
            <person name="Higgins S."/>
            <person name="Loffler F."/>
        </authorList>
    </citation>
    <scope>NUCLEOTIDE SEQUENCE</scope>
</reference>
<protein>
    <submittedName>
        <fullName evidence="1">Uncharacterized protein</fullName>
    </submittedName>
</protein>
<name>A0A645DMY6_9ZZZZ</name>
<accession>A0A645DMY6</accession>
<dbReference type="EMBL" id="VSSQ01037969">
    <property type="protein sequence ID" value="MPM90814.1"/>
    <property type="molecule type" value="Genomic_DNA"/>
</dbReference>
<dbReference type="AlphaFoldDB" id="A0A645DMY6"/>